<dbReference type="EMBL" id="AP028055">
    <property type="protein sequence ID" value="BEG98749.1"/>
    <property type="molecule type" value="Genomic_DNA"/>
</dbReference>
<dbReference type="InterPro" id="IPR003423">
    <property type="entry name" value="OMP_efflux"/>
</dbReference>
<dbReference type="SUPFAM" id="SSF56954">
    <property type="entry name" value="Outer membrane efflux proteins (OEP)"/>
    <property type="match status" value="1"/>
</dbReference>
<evidence type="ECO:0000256" key="6">
    <source>
        <dbReference type="ARBA" id="ARBA00023136"/>
    </source>
</evidence>
<feature type="signal peptide" evidence="8">
    <location>
        <begin position="1"/>
        <end position="30"/>
    </location>
</feature>
<dbReference type="Gene3D" id="1.20.1600.10">
    <property type="entry name" value="Outer membrane efflux proteins (OEP)"/>
    <property type="match status" value="1"/>
</dbReference>
<comment type="similarity">
    <text evidence="2">Belongs to the outer membrane factor (OMF) (TC 1.B.17) family.</text>
</comment>
<keyword evidence="6" id="KW-0472">Membrane</keyword>
<dbReference type="PANTHER" id="PTHR30026">
    <property type="entry name" value="OUTER MEMBRANE PROTEIN TOLC"/>
    <property type="match status" value="1"/>
</dbReference>
<evidence type="ECO:0000313" key="9">
    <source>
        <dbReference type="EMBL" id="BEG98749.1"/>
    </source>
</evidence>
<name>A0ABN6Z3P0_9BACE</name>
<dbReference type="Proteomes" id="UP001496674">
    <property type="component" value="Chromosome"/>
</dbReference>
<sequence>MNGTMKEKMKTIRLLTAALFLAAGFSTVYAQTQPTYLSLNEALEKALKQNKQIQITSQDEKIAHSEFGKSNAIFLPQVNVSYSAMVTNDPLNVFGFRLKQQSVTAEDFNPALLNSPGAFENFNTNIEVQMPLINLDLIYKRKAAAAQMESARYGTLRMKEYIVFEVKKAYLQLQLAYREKKVVEEALATSKEVFASVERFYAQGLIRKSDVLNAKVHVSGLETNLEKAGSGISNASDYLSLLMGRPVGTIYRLDESTSILTDKNNSVSPLRADFQALEKAAKSVGMMKKSYGFSLVPRLNAFGSYQWNDKKFASFGSDSYMLGVSLSWTIFNGNQSKYGTRSAKLQEMKLQEQLADQKMKAELEYTKTSRDLDDIAFELQKQNDMVEQAAEALRIVKDRFSQGLEKTTDVLVAQTQLSAQQLNYARDLYKQNLTAAYMEFITSNGTNNQ</sequence>
<evidence type="ECO:0000256" key="2">
    <source>
        <dbReference type="ARBA" id="ARBA00007613"/>
    </source>
</evidence>
<evidence type="ECO:0000313" key="10">
    <source>
        <dbReference type="Proteomes" id="UP001496674"/>
    </source>
</evidence>
<feature type="chain" id="PRO_5046183749" evidence="8">
    <location>
        <begin position="31"/>
        <end position="449"/>
    </location>
</feature>
<protein>
    <submittedName>
        <fullName evidence="9">Transporter</fullName>
    </submittedName>
</protein>
<keyword evidence="5" id="KW-0812">Transmembrane</keyword>
<evidence type="ECO:0000256" key="1">
    <source>
        <dbReference type="ARBA" id="ARBA00004442"/>
    </source>
</evidence>
<keyword evidence="7" id="KW-0998">Cell outer membrane</keyword>
<evidence type="ECO:0000256" key="8">
    <source>
        <dbReference type="SAM" id="SignalP"/>
    </source>
</evidence>
<evidence type="ECO:0000256" key="5">
    <source>
        <dbReference type="ARBA" id="ARBA00022692"/>
    </source>
</evidence>
<comment type="subcellular location">
    <subcellularLocation>
        <location evidence="1">Cell outer membrane</location>
    </subcellularLocation>
</comment>
<accession>A0ABN6Z3P0</accession>
<evidence type="ECO:0000256" key="3">
    <source>
        <dbReference type="ARBA" id="ARBA00022448"/>
    </source>
</evidence>
<dbReference type="Pfam" id="PF02321">
    <property type="entry name" value="OEP"/>
    <property type="match status" value="2"/>
</dbReference>
<proteinExistence type="inferred from homology"/>
<evidence type="ECO:0000256" key="4">
    <source>
        <dbReference type="ARBA" id="ARBA00022452"/>
    </source>
</evidence>
<dbReference type="InterPro" id="IPR051906">
    <property type="entry name" value="TolC-like"/>
</dbReference>
<organism evidence="9 10">
    <name type="scientific">Bacteroides sedimenti</name>
    <dbReference type="NCBI Taxonomy" id="2136147"/>
    <lineage>
        <taxon>Bacteria</taxon>
        <taxon>Pseudomonadati</taxon>
        <taxon>Bacteroidota</taxon>
        <taxon>Bacteroidia</taxon>
        <taxon>Bacteroidales</taxon>
        <taxon>Bacteroidaceae</taxon>
        <taxon>Bacteroides</taxon>
    </lineage>
</organism>
<keyword evidence="8" id="KW-0732">Signal</keyword>
<gene>
    <name evidence="9" type="ORF">BSYN_10140</name>
</gene>
<evidence type="ECO:0000256" key="7">
    <source>
        <dbReference type="ARBA" id="ARBA00023237"/>
    </source>
</evidence>
<keyword evidence="3" id="KW-0813">Transport</keyword>
<dbReference type="PANTHER" id="PTHR30026:SF21">
    <property type="entry name" value="SLR1270 PROTEIN"/>
    <property type="match status" value="1"/>
</dbReference>
<keyword evidence="10" id="KW-1185">Reference proteome</keyword>
<keyword evidence="4" id="KW-1134">Transmembrane beta strand</keyword>
<reference evidence="9 10" key="1">
    <citation type="submission" date="2023-04" db="EMBL/GenBank/DDBJ databases">
        <title>Draft genome sequence of acteroides sedimenti strain YN3PY1.</title>
        <authorList>
            <person name="Yoshida N."/>
        </authorList>
    </citation>
    <scope>NUCLEOTIDE SEQUENCE [LARGE SCALE GENOMIC DNA]</scope>
    <source>
        <strain evidence="9 10">YN3PY1</strain>
    </source>
</reference>